<keyword evidence="3 5" id="KW-0560">Oxidoreductase</keyword>
<dbReference type="Proteomes" id="UP000235220">
    <property type="component" value="Chromosome 14"/>
</dbReference>
<dbReference type="Pfam" id="PF00106">
    <property type="entry name" value="adh_short"/>
    <property type="match status" value="1"/>
</dbReference>
<dbReference type="Gene3D" id="3.40.50.720">
    <property type="entry name" value="NAD(P)-binding Rossmann-like Domain"/>
    <property type="match status" value="1"/>
</dbReference>
<accession>A0A2I4HRF0</accession>
<dbReference type="InterPro" id="IPR045313">
    <property type="entry name" value="CBR1-like"/>
</dbReference>
<evidence type="ECO:0000313" key="6">
    <source>
        <dbReference type="Proteomes" id="UP000235220"/>
    </source>
</evidence>
<evidence type="ECO:0000256" key="2">
    <source>
        <dbReference type="ARBA" id="ARBA00022857"/>
    </source>
</evidence>
<dbReference type="CDD" id="cd05324">
    <property type="entry name" value="carb_red_PTCR-like_SDR_c"/>
    <property type="match status" value="1"/>
</dbReference>
<gene>
    <name evidence="7" type="primary">LOC109020664</name>
</gene>
<dbReference type="KEGG" id="jre:109020664"/>
<comment type="similarity">
    <text evidence="1 4">Belongs to the short-chain dehydrogenases/reductases (SDR) family.</text>
</comment>
<dbReference type="AlphaFoldDB" id="A0A2I4HRF0"/>
<proteinExistence type="inferred from homology"/>
<dbReference type="EC" id="1.1.1.-" evidence="5"/>
<evidence type="ECO:0000256" key="4">
    <source>
        <dbReference type="RuleBase" id="RU000363"/>
    </source>
</evidence>
<dbReference type="InterPro" id="IPR002347">
    <property type="entry name" value="SDR_fam"/>
</dbReference>
<dbReference type="PANTHER" id="PTHR43490:SF73">
    <property type="entry name" value="OS07G0685800 PROTEIN"/>
    <property type="match status" value="1"/>
</dbReference>
<dbReference type="GeneID" id="109020664"/>
<protein>
    <recommendedName>
        <fullName evidence="5">Short-chain dehydrogenase/reductase</fullName>
        <ecNumber evidence="5">1.1.1.-</ecNumber>
    </recommendedName>
</protein>
<dbReference type="SUPFAM" id="SSF51735">
    <property type="entry name" value="NAD(P)-binding Rossmann-fold domains"/>
    <property type="match status" value="1"/>
</dbReference>
<dbReference type="PANTHER" id="PTHR43490">
    <property type="entry name" value="(+)-NEOMENTHOL DEHYDROGENASE"/>
    <property type="match status" value="1"/>
</dbReference>
<dbReference type="PRINTS" id="PR00081">
    <property type="entry name" value="GDHRDH"/>
</dbReference>
<keyword evidence="6" id="KW-1185">Reference proteome</keyword>
<name>A0A2I4HRF0_JUGRE</name>
<evidence type="ECO:0000256" key="3">
    <source>
        <dbReference type="ARBA" id="ARBA00023002"/>
    </source>
</evidence>
<dbReference type="STRING" id="51240.A0A2I4HRF0"/>
<evidence type="ECO:0000313" key="7">
    <source>
        <dbReference type="RefSeq" id="XP_018858731.1"/>
    </source>
</evidence>
<dbReference type="FunFam" id="3.40.50.720:FF:000312">
    <property type="entry name" value="(+)-neomenthol dehydrogenase"/>
    <property type="match status" value="1"/>
</dbReference>
<dbReference type="Gramene" id="Jr14_14500_p1">
    <property type="protein sequence ID" value="cds.Jr14_14500_p1"/>
    <property type="gene ID" value="Jr14_14500"/>
</dbReference>
<sequence>MGSNGKHTAERYAVVTGANKGIGLETVRQLASQGVTVVLTARNEKRGLEAISKLHESGLSNVVFHQLDVLDQASILNLAKFIQEKFGRLDILVNNAGASGVVVDEEGLRALNIDPTSWLSGKSVNLVQGVIQQTVDKAEECLNTNYYGVKRLTEALLPLLQLSPAGARVVNVTSLRSELKRIPGEHIRKELGDIETLTEEKVDAILRKFRHDLEENALESNGWTLMLPAYSISKATLNAYTRILAKRYPYMCINCVHPGFVKTDLNWNTGIMTVEEGATGPVMLALLPDGGPTGCYFDCTQVAEF</sequence>
<keyword evidence="2 5" id="KW-0521">NADP</keyword>
<dbReference type="PRINTS" id="PR00080">
    <property type="entry name" value="SDRFAMILY"/>
</dbReference>
<dbReference type="InterPro" id="IPR036291">
    <property type="entry name" value="NAD(P)-bd_dom_sf"/>
</dbReference>
<dbReference type="OrthoDB" id="1933717at2759"/>
<reference evidence="7" key="1">
    <citation type="submission" date="2025-08" db="UniProtKB">
        <authorList>
            <consortium name="RefSeq"/>
        </authorList>
    </citation>
    <scope>IDENTIFICATION</scope>
    <source>
        <tissue evidence="7">Leaves</tissue>
    </source>
</reference>
<evidence type="ECO:0000256" key="1">
    <source>
        <dbReference type="ARBA" id="ARBA00006484"/>
    </source>
</evidence>
<dbReference type="RefSeq" id="XP_018858731.1">
    <property type="nucleotide sequence ID" value="XM_019003186.2"/>
</dbReference>
<dbReference type="GO" id="GO:0016616">
    <property type="term" value="F:oxidoreductase activity, acting on the CH-OH group of donors, NAD or NADP as acceptor"/>
    <property type="evidence" value="ECO:0007669"/>
    <property type="project" value="InterPro"/>
</dbReference>
<organism evidence="6 7">
    <name type="scientific">Juglans regia</name>
    <name type="common">English walnut</name>
    <dbReference type="NCBI Taxonomy" id="51240"/>
    <lineage>
        <taxon>Eukaryota</taxon>
        <taxon>Viridiplantae</taxon>
        <taxon>Streptophyta</taxon>
        <taxon>Embryophyta</taxon>
        <taxon>Tracheophyta</taxon>
        <taxon>Spermatophyta</taxon>
        <taxon>Magnoliopsida</taxon>
        <taxon>eudicotyledons</taxon>
        <taxon>Gunneridae</taxon>
        <taxon>Pentapetalae</taxon>
        <taxon>rosids</taxon>
        <taxon>fabids</taxon>
        <taxon>Fagales</taxon>
        <taxon>Juglandaceae</taxon>
        <taxon>Juglans</taxon>
    </lineage>
</organism>
<evidence type="ECO:0000256" key="5">
    <source>
        <dbReference type="RuleBase" id="RU369024"/>
    </source>
</evidence>